<keyword evidence="3" id="KW-1003">Cell membrane</keyword>
<evidence type="ECO:0000256" key="8">
    <source>
        <dbReference type="SAM" id="Phobius"/>
    </source>
</evidence>
<dbReference type="Gene3D" id="3.30.240.20">
    <property type="entry name" value="bsu07140 like domains"/>
    <property type="match status" value="2"/>
</dbReference>
<dbReference type="RefSeq" id="WP_210045678.1">
    <property type="nucleotide sequence ID" value="NZ_JBHLVU010000018.1"/>
</dbReference>
<protein>
    <submittedName>
        <fullName evidence="10">DUF421 domain-containing protein</fullName>
    </submittedName>
</protein>
<evidence type="ECO:0000259" key="9">
    <source>
        <dbReference type="Pfam" id="PF04239"/>
    </source>
</evidence>
<sequence>MDLWILALRTVLIYFVVFLTLRFMGKREIGRLSVFDLVISVMIAEIAVIVIEDTSRPMMEGLLPMAVLVIIQIGIALITLKSHTLRTWFDGKPSVVIQGGKLDREAMKKQRYNLDDLMLQLRENQISSVADVEFALLEPSGKLSVIEKENPQPDEPDANNRQDSEWAKKSTPPKPFPKNFRFESLPVALIMDGKLQTDNLERMGKDRFWLNNQLRQNGVYDMKKIFLCTIDHNGKLYIDDGRK</sequence>
<feature type="compositionally biased region" description="Basic and acidic residues" evidence="7">
    <location>
        <begin position="158"/>
        <end position="168"/>
    </location>
</feature>
<gene>
    <name evidence="10" type="ORF">K0U00_32890</name>
</gene>
<comment type="similarity">
    <text evidence="2">Belongs to the UPF0702 family.</text>
</comment>
<evidence type="ECO:0000256" key="1">
    <source>
        <dbReference type="ARBA" id="ARBA00004651"/>
    </source>
</evidence>
<accession>A0ABS7CD52</accession>
<keyword evidence="5 8" id="KW-1133">Transmembrane helix</keyword>
<comment type="subcellular location">
    <subcellularLocation>
        <location evidence="1">Cell membrane</location>
        <topology evidence="1">Multi-pass membrane protein</topology>
    </subcellularLocation>
</comment>
<proteinExistence type="inferred from homology"/>
<evidence type="ECO:0000256" key="7">
    <source>
        <dbReference type="SAM" id="MobiDB-lite"/>
    </source>
</evidence>
<dbReference type="InterPro" id="IPR023090">
    <property type="entry name" value="UPF0702_alpha/beta_dom_sf"/>
</dbReference>
<evidence type="ECO:0000313" key="11">
    <source>
        <dbReference type="Proteomes" id="UP001519887"/>
    </source>
</evidence>
<evidence type="ECO:0000313" key="10">
    <source>
        <dbReference type="EMBL" id="MBW7458854.1"/>
    </source>
</evidence>
<feature type="transmembrane region" description="Helical" evidence="8">
    <location>
        <begin position="6"/>
        <end position="25"/>
    </location>
</feature>
<evidence type="ECO:0000256" key="6">
    <source>
        <dbReference type="ARBA" id="ARBA00023136"/>
    </source>
</evidence>
<feature type="region of interest" description="Disordered" evidence="7">
    <location>
        <begin position="145"/>
        <end position="177"/>
    </location>
</feature>
<keyword evidence="11" id="KW-1185">Reference proteome</keyword>
<name>A0ABS7CD52_9BACL</name>
<comment type="caution">
    <text evidence="10">The sequence shown here is derived from an EMBL/GenBank/DDBJ whole genome shotgun (WGS) entry which is preliminary data.</text>
</comment>
<evidence type="ECO:0000256" key="2">
    <source>
        <dbReference type="ARBA" id="ARBA00006448"/>
    </source>
</evidence>
<feature type="transmembrane region" description="Helical" evidence="8">
    <location>
        <begin position="63"/>
        <end position="80"/>
    </location>
</feature>
<keyword evidence="6 8" id="KW-0472">Membrane</keyword>
<feature type="transmembrane region" description="Helical" evidence="8">
    <location>
        <begin position="32"/>
        <end position="51"/>
    </location>
</feature>
<dbReference type="EMBL" id="JAHZIK010001374">
    <property type="protein sequence ID" value="MBW7458854.1"/>
    <property type="molecule type" value="Genomic_DNA"/>
</dbReference>
<feature type="domain" description="YetF C-terminal" evidence="9">
    <location>
        <begin position="81"/>
        <end position="230"/>
    </location>
</feature>
<dbReference type="InterPro" id="IPR007353">
    <property type="entry name" value="DUF421"/>
</dbReference>
<dbReference type="Pfam" id="PF04239">
    <property type="entry name" value="DUF421"/>
    <property type="match status" value="1"/>
</dbReference>
<evidence type="ECO:0000256" key="3">
    <source>
        <dbReference type="ARBA" id="ARBA00022475"/>
    </source>
</evidence>
<evidence type="ECO:0000256" key="5">
    <source>
        <dbReference type="ARBA" id="ARBA00022989"/>
    </source>
</evidence>
<dbReference type="PANTHER" id="PTHR34582:SF6">
    <property type="entry name" value="UPF0702 TRANSMEMBRANE PROTEIN YCAP"/>
    <property type="match status" value="1"/>
</dbReference>
<dbReference type="Proteomes" id="UP001519887">
    <property type="component" value="Unassembled WGS sequence"/>
</dbReference>
<organism evidence="10 11">
    <name type="scientific">Paenibacillus sepulcri</name>
    <dbReference type="NCBI Taxonomy" id="359917"/>
    <lineage>
        <taxon>Bacteria</taxon>
        <taxon>Bacillati</taxon>
        <taxon>Bacillota</taxon>
        <taxon>Bacilli</taxon>
        <taxon>Bacillales</taxon>
        <taxon>Paenibacillaceae</taxon>
        <taxon>Paenibacillus</taxon>
    </lineage>
</organism>
<evidence type="ECO:0000256" key="4">
    <source>
        <dbReference type="ARBA" id="ARBA00022692"/>
    </source>
</evidence>
<dbReference type="PANTHER" id="PTHR34582">
    <property type="entry name" value="UPF0702 TRANSMEMBRANE PROTEIN YCAP"/>
    <property type="match status" value="1"/>
</dbReference>
<keyword evidence="4 8" id="KW-0812">Transmembrane</keyword>
<reference evidence="10 11" key="1">
    <citation type="submission" date="2021-07" db="EMBL/GenBank/DDBJ databases">
        <title>Paenibacillus radiodurans sp. nov., isolated from the southeastern edge of Tengger Desert.</title>
        <authorList>
            <person name="Zhang G."/>
        </authorList>
    </citation>
    <scope>NUCLEOTIDE SEQUENCE [LARGE SCALE GENOMIC DNA]</scope>
    <source>
        <strain evidence="10 11">CCM 7311</strain>
    </source>
</reference>